<dbReference type="GO" id="GO:0030153">
    <property type="term" value="P:bacteriocin immunity"/>
    <property type="evidence" value="ECO:0007669"/>
    <property type="project" value="InterPro"/>
</dbReference>
<dbReference type="AlphaFoldDB" id="A0A3T7S574"/>
<accession>A0A3T7S574</accession>
<protein>
    <submittedName>
        <fullName evidence="1">Colicin transporter</fullName>
    </submittedName>
</protein>
<reference evidence="1" key="1">
    <citation type="submission" date="2018-06" db="EMBL/GenBank/DDBJ databases">
        <authorList>
            <person name="Ashton P.M."/>
            <person name="Dallman T."/>
            <person name="Nair S."/>
            <person name="De Pinna E."/>
            <person name="Peters T."/>
            <person name="Grant K."/>
        </authorList>
    </citation>
    <scope>NUCLEOTIDE SEQUENCE [LARGE SCALE GENOMIC DNA]</scope>
    <source>
        <strain evidence="1">310211</strain>
    </source>
</reference>
<dbReference type="EMBL" id="AAAATI010000045">
    <property type="protein sequence ID" value="EAA1980431.1"/>
    <property type="molecule type" value="Genomic_DNA"/>
</dbReference>
<dbReference type="InterPro" id="IPR003061">
    <property type="entry name" value="Microcin"/>
</dbReference>
<gene>
    <name evidence="1" type="ORF">DM051_24780</name>
</gene>
<sequence length="114" mass="13442">MNLKYYIKNIWFGLYCTSLYLFFIIKDNGNLYLLSSDYLTQAIIISTILCPFSKYAIEYLFFKFMKEDFFVTKKNINNAPIAKLNLIMLYDFLYLVLAIPFGLLGIIISIKNRD</sequence>
<dbReference type="GO" id="GO:0015643">
    <property type="term" value="F:toxic substance binding"/>
    <property type="evidence" value="ECO:0007669"/>
    <property type="project" value="InterPro"/>
</dbReference>
<name>A0A3T7S574_SALET</name>
<comment type="caution">
    <text evidence="1">The sequence shown here is derived from an EMBL/GenBank/DDBJ whole genome shotgun (WGS) entry which is preliminary data.</text>
</comment>
<dbReference type="Pfam" id="PF03526">
    <property type="entry name" value="Microcin"/>
    <property type="match status" value="1"/>
</dbReference>
<dbReference type="PRINTS" id="PR01298">
    <property type="entry name" value="MICROCIN"/>
</dbReference>
<dbReference type="Proteomes" id="UP000839671">
    <property type="component" value="Unassembled WGS sequence"/>
</dbReference>
<evidence type="ECO:0000313" key="1">
    <source>
        <dbReference type="EMBL" id="EAA1980431.1"/>
    </source>
</evidence>
<organism evidence="1">
    <name type="scientific">Salmonella enterica I</name>
    <dbReference type="NCBI Taxonomy" id="59201"/>
    <lineage>
        <taxon>Bacteria</taxon>
        <taxon>Pseudomonadati</taxon>
        <taxon>Pseudomonadota</taxon>
        <taxon>Gammaproteobacteria</taxon>
        <taxon>Enterobacterales</taxon>
        <taxon>Enterobacteriaceae</taxon>
        <taxon>Salmonella</taxon>
    </lineage>
</organism>
<proteinExistence type="predicted"/>